<dbReference type="PANTHER" id="PTHR10838">
    <property type="entry name" value="SYNAPTOGYRIN"/>
    <property type="match status" value="1"/>
</dbReference>
<evidence type="ECO:0000256" key="6">
    <source>
        <dbReference type="PROSITE-ProRule" id="PRU00581"/>
    </source>
</evidence>
<dbReference type="AlphaFoldDB" id="A0A6P3XYJ8"/>
<dbReference type="CTD" id="36533"/>
<evidence type="ECO:0000313" key="10">
    <source>
        <dbReference type="Proteomes" id="UP000515204"/>
    </source>
</evidence>
<evidence type="ECO:0000256" key="1">
    <source>
        <dbReference type="ARBA" id="ARBA00004141"/>
    </source>
</evidence>
<dbReference type="RefSeq" id="XP_014483611.1">
    <property type="nucleotide sequence ID" value="XM_014628125.1"/>
</dbReference>
<keyword evidence="4 8" id="KW-1133">Transmembrane helix</keyword>
<dbReference type="Pfam" id="PF01284">
    <property type="entry name" value="MARVEL"/>
    <property type="match status" value="1"/>
</dbReference>
<dbReference type="CDD" id="cd09487">
    <property type="entry name" value="SAM_superfamily"/>
    <property type="match status" value="1"/>
</dbReference>
<proteinExistence type="inferred from homology"/>
<keyword evidence="5 6" id="KW-0472">Membrane</keyword>
<organism evidence="10 11">
    <name type="scientific">Dinoponera quadriceps</name>
    <name type="common">South American ant</name>
    <dbReference type="NCBI Taxonomy" id="609295"/>
    <lineage>
        <taxon>Eukaryota</taxon>
        <taxon>Metazoa</taxon>
        <taxon>Ecdysozoa</taxon>
        <taxon>Arthropoda</taxon>
        <taxon>Hexapoda</taxon>
        <taxon>Insecta</taxon>
        <taxon>Pterygota</taxon>
        <taxon>Neoptera</taxon>
        <taxon>Endopterygota</taxon>
        <taxon>Hymenoptera</taxon>
        <taxon>Apocrita</taxon>
        <taxon>Aculeata</taxon>
        <taxon>Formicoidea</taxon>
        <taxon>Formicidae</taxon>
        <taxon>Ponerinae</taxon>
        <taxon>Ponerini</taxon>
        <taxon>Dinoponera</taxon>
    </lineage>
</organism>
<keyword evidence="3 6" id="KW-0812">Transmembrane</keyword>
<feature type="region of interest" description="Disordered" evidence="7">
    <location>
        <begin position="328"/>
        <end position="349"/>
    </location>
</feature>
<evidence type="ECO:0000313" key="11">
    <source>
        <dbReference type="RefSeq" id="XP_014483611.1"/>
    </source>
</evidence>
<feature type="transmembrane region" description="Helical" evidence="8">
    <location>
        <begin position="229"/>
        <end position="253"/>
    </location>
</feature>
<sequence length="349" mass="39227">MSGRSIGFSGFTKQTETLLCGIGASELVEEFKTRDISTNVLHKLTKEDFLRLGASEDRAEHIVNVLNVSKRKNSDKRPKFHPKISDNIEILKLGEKQLALFQAFIEYCKFRLKKEKINFFIEPDKALSASQILCIAADTTLAEINEAELRLRELETMIITLFAIIVFGCISSKGYLLKDEKEVCLYHEDNNACNYGIGIGVLAFLASIGFLVGEYLFEQMSSVKTRKHFVLIDLGFSGFWSFLYFVGFCYLTNAWNNSERPKDGYGVNNVQAAIAFSFFSIFTWAACAWFAFQRFKQGTDAAFAPSYEADPVGGTGYTSYPDATDTAYQEPPFGQQQQRGMGDFQAPAY</sequence>
<evidence type="ECO:0000256" key="8">
    <source>
        <dbReference type="SAM" id="Phobius"/>
    </source>
</evidence>
<dbReference type="GO" id="GO:0030672">
    <property type="term" value="C:synaptic vesicle membrane"/>
    <property type="evidence" value="ECO:0007669"/>
    <property type="project" value="TreeGrafter"/>
</dbReference>
<feature type="transmembrane region" description="Helical" evidence="8">
    <location>
        <begin position="158"/>
        <end position="177"/>
    </location>
</feature>
<feature type="transmembrane region" description="Helical" evidence="8">
    <location>
        <begin position="197"/>
        <end position="217"/>
    </location>
</feature>
<dbReference type="PROSITE" id="PS51225">
    <property type="entry name" value="MARVEL"/>
    <property type="match status" value="1"/>
</dbReference>
<feature type="transmembrane region" description="Helical" evidence="8">
    <location>
        <begin position="273"/>
        <end position="292"/>
    </location>
</feature>
<evidence type="ECO:0000256" key="7">
    <source>
        <dbReference type="SAM" id="MobiDB-lite"/>
    </source>
</evidence>
<dbReference type="PANTHER" id="PTHR10838:SF20">
    <property type="entry name" value="SYNAPTOGYRIN"/>
    <property type="match status" value="1"/>
</dbReference>
<dbReference type="Proteomes" id="UP000515204">
    <property type="component" value="Unplaced"/>
</dbReference>
<name>A0A6P3XYJ8_DINQU</name>
<keyword evidence="10" id="KW-1185">Reference proteome</keyword>
<evidence type="ECO:0000256" key="2">
    <source>
        <dbReference type="ARBA" id="ARBA00010252"/>
    </source>
</evidence>
<gene>
    <name evidence="11" type="primary">LOC106749065</name>
</gene>
<dbReference type="InterPro" id="IPR016579">
    <property type="entry name" value="Synaptogyrin"/>
</dbReference>
<evidence type="ECO:0000256" key="5">
    <source>
        <dbReference type="ARBA" id="ARBA00023136"/>
    </source>
</evidence>
<dbReference type="GeneID" id="106749065"/>
<comment type="subcellular location">
    <subcellularLocation>
        <location evidence="1">Membrane</location>
        <topology evidence="1">Multi-pass membrane protein</topology>
    </subcellularLocation>
</comment>
<feature type="domain" description="MARVEL" evidence="9">
    <location>
        <begin position="147"/>
        <end position="296"/>
    </location>
</feature>
<reference evidence="11" key="1">
    <citation type="submission" date="2025-08" db="UniProtKB">
        <authorList>
            <consortium name="RefSeq"/>
        </authorList>
    </citation>
    <scope>IDENTIFICATION</scope>
</reference>
<comment type="similarity">
    <text evidence="2">Belongs to the synaptogyrin family.</text>
</comment>
<accession>A0A6P3XYJ8</accession>
<evidence type="ECO:0000256" key="3">
    <source>
        <dbReference type="ARBA" id="ARBA00022692"/>
    </source>
</evidence>
<dbReference type="OrthoDB" id="10041611at2759"/>
<protein>
    <submittedName>
        <fullName evidence="11">Synaptogyrin-2</fullName>
    </submittedName>
</protein>
<evidence type="ECO:0000259" key="9">
    <source>
        <dbReference type="PROSITE" id="PS51225"/>
    </source>
</evidence>
<dbReference type="GO" id="GO:0031594">
    <property type="term" value="C:neuromuscular junction"/>
    <property type="evidence" value="ECO:0007669"/>
    <property type="project" value="TreeGrafter"/>
</dbReference>
<dbReference type="KEGG" id="dqu:106749065"/>
<dbReference type="InterPro" id="IPR008253">
    <property type="entry name" value="Marvel"/>
</dbReference>
<evidence type="ECO:0000256" key="4">
    <source>
        <dbReference type="ARBA" id="ARBA00022989"/>
    </source>
</evidence>